<dbReference type="AlphaFoldDB" id="A0A9P7FZ12"/>
<gene>
    <name evidence="3" type="ORF">H0H81_008443</name>
</gene>
<feature type="domain" description="Helicase-associated putative binding" evidence="2">
    <location>
        <begin position="95"/>
        <end position="128"/>
    </location>
</feature>
<reference evidence="3" key="1">
    <citation type="submission" date="2021-02" db="EMBL/GenBank/DDBJ databases">
        <authorList>
            <person name="Nieuwenhuis M."/>
            <person name="Van De Peppel L.J.J."/>
        </authorList>
    </citation>
    <scope>NUCLEOTIDE SEQUENCE</scope>
    <source>
        <strain evidence="3">D49</strain>
    </source>
</reference>
<organism evidence="3 4">
    <name type="scientific">Sphagnurus paluster</name>
    <dbReference type="NCBI Taxonomy" id="117069"/>
    <lineage>
        <taxon>Eukaryota</taxon>
        <taxon>Fungi</taxon>
        <taxon>Dikarya</taxon>
        <taxon>Basidiomycota</taxon>
        <taxon>Agaricomycotina</taxon>
        <taxon>Agaricomycetes</taxon>
        <taxon>Agaricomycetidae</taxon>
        <taxon>Agaricales</taxon>
        <taxon>Tricholomatineae</taxon>
        <taxon>Lyophyllaceae</taxon>
        <taxon>Sphagnurus</taxon>
    </lineage>
</organism>
<keyword evidence="4" id="KW-1185">Reference proteome</keyword>
<dbReference type="Proteomes" id="UP000717328">
    <property type="component" value="Unassembled WGS sequence"/>
</dbReference>
<dbReference type="Pfam" id="PF14773">
    <property type="entry name" value="VIGSSK"/>
    <property type="match status" value="1"/>
</dbReference>
<name>A0A9P7FZ12_9AGAR</name>
<feature type="compositionally biased region" description="Basic and acidic residues" evidence="1">
    <location>
        <begin position="124"/>
        <end position="137"/>
    </location>
</feature>
<evidence type="ECO:0000313" key="4">
    <source>
        <dbReference type="Proteomes" id="UP000717328"/>
    </source>
</evidence>
<reference evidence="3" key="2">
    <citation type="submission" date="2021-10" db="EMBL/GenBank/DDBJ databases">
        <title>Phylogenomics reveals ancestral predisposition of the termite-cultivated fungus Termitomyces towards a domesticated lifestyle.</title>
        <authorList>
            <person name="Auxier B."/>
            <person name="Grum-Grzhimaylo A."/>
            <person name="Cardenas M.E."/>
            <person name="Lodge J.D."/>
            <person name="Laessoe T."/>
            <person name="Pedersen O."/>
            <person name="Smith M.E."/>
            <person name="Kuyper T.W."/>
            <person name="Franco-Molano E.A."/>
            <person name="Baroni T.J."/>
            <person name="Aanen D.K."/>
        </authorList>
    </citation>
    <scope>NUCLEOTIDE SEQUENCE</scope>
    <source>
        <strain evidence="3">D49</strain>
    </source>
</reference>
<evidence type="ECO:0000256" key="1">
    <source>
        <dbReference type="SAM" id="MobiDB-lite"/>
    </source>
</evidence>
<dbReference type="InterPro" id="IPR029256">
    <property type="entry name" value="Heliccase-ass-bd"/>
</dbReference>
<dbReference type="OrthoDB" id="413460at2759"/>
<evidence type="ECO:0000313" key="3">
    <source>
        <dbReference type="EMBL" id="KAG5638943.1"/>
    </source>
</evidence>
<sequence>MPCGSMANMTCLTQIEKANLAELDWALAHMGGSRRKSKNVGDDWVSQAEMKGVKEKDDVVSKIFSHNKQRFTSVQGNLRGLGALLFDDAPPPSEVREKDEIQKTLNAIGVKYSHHNDQVLVPSRIEEERAKKTLENTRRRRKSKGKVSLPEEAAPAAQWPPIRRHHKPKPTPEQQ</sequence>
<accession>A0A9P7FZ12</accession>
<feature type="compositionally biased region" description="Low complexity" evidence="1">
    <location>
        <begin position="150"/>
        <end position="161"/>
    </location>
</feature>
<feature type="region of interest" description="Disordered" evidence="1">
    <location>
        <begin position="122"/>
        <end position="175"/>
    </location>
</feature>
<protein>
    <recommendedName>
        <fullName evidence="2">Helicase-associated putative binding domain-containing protein</fullName>
    </recommendedName>
</protein>
<proteinExistence type="predicted"/>
<dbReference type="EMBL" id="JABCKI010005737">
    <property type="protein sequence ID" value="KAG5638943.1"/>
    <property type="molecule type" value="Genomic_DNA"/>
</dbReference>
<comment type="caution">
    <text evidence="3">The sequence shown here is derived from an EMBL/GenBank/DDBJ whole genome shotgun (WGS) entry which is preliminary data.</text>
</comment>
<evidence type="ECO:0000259" key="2">
    <source>
        <dbReference type="Pfam" id="PF14773"/>
    </source>
</evidence>